<proteinExistence type="predicted"/>
<evidence type="ECO:0000313" key="9">
    <source>
        <dbReference type="Proteomes" id="UP000242469"/>
    </source>
</evidence>
<dbReference type="PANTHER" id="PTHR30136">
    <property type="entry name" value="HELIX-TURN-HELIX TRANSCRIPTIONAL REGULATOR, ICLR FAMILY"/>
    <property type="match status" value="1"/>
</dbReference>
<reference evidence="9" key="1">
    <citation type="submission" date="2016-10" db="EMBL/GenBank/DDBJ databases">
        <authorList>
            <person name="Varghese N."/>
            <person name="Submissions S."/>
        </authorList>
    </citation>
    <scope>NUCLEOTIDE SEQUENCE [LARGE SCALE GENOMIC DNA]</scope>
    <source>
        <strain evidence="9">DSM 11526</strain>
    </source>
</reference>
<keyword evidence="3" id="KW-0804">Transcription</keyword>
<name>A0A1H4DZF3_9GAMM</name>
<evidence type="ECO:0000313" key="8">
    <source>
        <dbReference type="EMBL" id="SEA77562.1"/>
    </source>
</evidence>
<dbReference type="OrthoDB" id="9807558at2"/>
<dbReference type="PANTHER" id="PTHR30136:SF24">
    <property type="entry name" value="HTH-TYPE TRANSCRIPTIONAL REPRESSOR ALLR"/>
    <property type="match status" value="1"/>
</dbReference>
<dbReference type="AlphaFoldDB" id="A0A1H4DZF3"/>
<dbReference type="InterPro" id="IPR029016">
    <property type="entry name" value="GAF-like_dom_sf"/>
</dbReference>
<dbReference type="GO" id="GO:0003700">
    <property type="term" value="F:DNA-binding transcription factor activity"/>
    <property type="evidence" value="ECO:0007669"/>
    <property type="project" value="TreeGrafter"/>
</dbReference>
<dbReference type="GO" id="GO:0003677">
    <property type="term" value="F:DNA binding"/>
    <property type="evidence" value="ECO:0007669"/>
    <property type="project" value="UniProtKB-KW"/>
</dbReference>
<dbReference type="InterPro" id="IPR014757">
    <property type="entry name" value="Tscrpt_reg_IclR_C"/>
</dbReference>
<evidence type="ECO:0000256" key="5">
    <source>
        <dbReference type="ARBA" id="ARBA00042627"/>
    </source>
</evidence>
<evidence type="ECO:0000256" key="1">
    <source>
        <dbReference type="ARBA" id="ARBA00023015"/>
    </source>
</evidence>
<dbReference type="Gene3D" id="3.30.450.40">
    <property type="match status" value="1"/>
</dbReference>
<dbReference type="InterPro" id="IPR036390">
    <property type="entry name" value="WH_DNA-bd_sf"/>
</dbReference>
<evidence type="ECO:0000259" key="7">
    <source>
        <dbReference type="PROSITE" id="PS51078"/>
    </source>
</evidence>
<dbReference type="PROSITE" id="PS51078">
    <property type="entry name" value="ICLR_ED"/>
    <property type="match status" value="1"/>
</dbReference>
<dbReference type="Pfam" id="PF01614">
    <property type="entry name" value="IclR_C"/>
    <property type="match status" value="1"/>
</dbReference>
<dbReference type="SUPFAM" id="SSF46785">
    <property type="entry name" value="Winged helix' DNA-binding domain"/>
    <property type="match status" value="1"/>
</dbReference>
<feature type="domain" description="IclR-ED" evidence="7">
    <location>
        <begin position="71"/>
        <end position="254"/>
    </location>
</feature>
<dbReference type="Gene3D" id="1.10.10.10">
    <property type="entry name" value="Winged helix-like DNA-binding domain superfamily/Winged helix DNA-binding domain"/>
    <property type="match status" value="1"/>
</dbReference>
<keyword evidence="9" id="KW-1185">Reference proteome</keyword>
<protein>
    <recommendedName>
        <fullName evidence="4">HTH-type transcriptional repressor AllR</fullName>
    </recommendedName>
    <alternativeName>
        <fullName evidence="5">Negative regulator of allantoin and glyoxylate utilization operons</fullName>
    </alternativeName>
</protein>
<evidence type="ECO:0000259" key="6">
    <source>
        <dbReference type="PROSITE" id="PS51077"/>
    </source>
</evidence>
<dbReference type="Proteomes" id="UP000242469">
    <property type="component" value="Unassembled WGS sequence"/>
</dbReference>
<dbReference type="GO" id="GO:0045892">
    <property type="term" value="P:negative regulation of DNA-templated transcription"/>
    <property type="evidence" value="ECO:0007669"/>
    <property type="project" value="TreeGrafter"/>
</dbReference>
<dbReference type="RefSeq" id="WP_091826515.1">
    <property type="nucleotide sequence ID" value="NZ_FNRJ01000007.1"/>
</dbReference>
<organism evidence="8 9">
    <name type="scientific">Marinobacterium iners DSM 11526</name>
    <dbReference type="NCBI Taxonomy" id="1122198"/>
    <lineage>
        <taxon>Bacteria</taxon>
        <taxon>Pseudomonadati</taxon>
        <taxon>Pseudomonadota</taxon>
        <taxon>Gammaproteobacteria</taxon>
        <taxon>Oceanospirillales</taxon>
        <taxon>Oceanospirillaceae</taxon>
        <taxon>Marinobacterium</taxon>
    </lineage>
</organism>
<dbReference type="EMBL" id="FNRJ01000007">
    <property type="protein sequence ID" value="SEA77562.1"/>
    <property type="molecule type" value="Genomic_DNA"/>
</dbReference>
<sequence>MSTTRREKGSSILRVLEIIETVASSGHPMTAAELSKQLDIPKATGHRLIQTLEKEGFLQTNMRGFVVPGARLHQVALGIIYASRHKAQRRAILEGLSGQIRETIGLAIPDGTEMLYFDRVQTNWPLQINLPVGSHTPAWCTASGKLYLSNLPASQRKLMLEKLPMQQFARNTLTDPAELLDELKHVAEQQLAVDNEEFIDGMVAVAVPVKDTQGRLVACLFTHAPVIRSSLDDLLQFEPLLRQAAHELEQVISVPEQS</sequence>
<gene>
    <name evidence="8" type="ORF">SAMN02745729_10758</name>
</gene>
<dbReference type="Pfam" id="PF09339">
    <property type="entry name" value="HTH_IclR"/>
    <property type="match status" value="1"/>
</dbReference>
<dbReference type="PROSITE" id="PS51077">
    <property type="entry name" value="HTH_ICLR"/>
    <property type="match status" value="1"/>
</dbReference>
<accession>A0A1H4DZF3</accession>
<evidence type="ECO:0000256" key="2">
    <source>
        <dbReference type="ARBA" id="ARBA00023125"/>
    </source>
</evidence>
<dbReference type="InterPro" id="IPR036388">
    <property type="entry name" value="WH-like_DNA-bd_sf"/>
</dbReference>
<dbReference type="InterPro" id="IPR005471">
    <property type="entry name" value="Tscrpt_reg_IclR_N"/>
</dbReference>
<dbReference type="SUPFAM" id="SSF55781">
    <property type="entry name" value="GAF domain-like"/>
    <property type="match status" value="1"/>
</dbReference>
<feature type="domain" description="HTH iclR-type" evidence="6">
    <location>
        <begin position="9"/>
        <end position="79"/>
    </location>
</feature>
<dbReference type="STRING" id="1122198.SAMN02745729_10758"/>
<evidence type="ECO:0000256" key="4">
    <source>
        <dbReference type="ARBA" id="ARBA00040379"/>
    </source>
</evidence>
<keyword evidence="2 8" id="KW-0238">DNA-binding</keyword>
<evidence type="ECO:0000256" key="3">
    <source>
        <dbReference type="ARBA" id="ARBA00023163"/>
    </source>
</evidence>
<keyword evidence="1" id="KW-0805">Transcription regulation</keyword>
<dbReference type="InterPro" id="IPR050707">
    <property type="entry name" value="HTH_MetabolicPath_Reg"/>
</dbReference>